<evidence type="ECO:0000256" key="1">
    <source>
        <dbReference type="ARBA" id="ARBA00004123"/>
    </source>
</evidence>
<dbReference type="AlphaFoldDB" id="A7SI38"/>
<dbReference type="Proteomes" id="UP000001593">
    <property type="component" value="Unassembled WGS sequence"/>
</dbReference>
<evidence type="ECO:0000256" key="7">
    <source>
        <dbReference type="ARBA" id="ARBA00023242"/>
    </source>
</evidence>
<dbReference type="InterPro" id="IPR043182">
    <property type="entry name" value="PAIRED_DNA-bd_dom"/>
</dbReference>
<sequence length="130" mass="14525">VGQGRVNQLGGVFINGRPLPLVLRKQIIELAQLGVRPCDISRRLRVSHGCVSKILYRFQQTGSIEPGAIAGSSTPRNVTPEIEEKIDEYRRENPGMFSWEVRDRLVKDNVCSRCTVPSLAAISQVLKNRI</sequence>
<keyword evidence="7" id="KW-0539">Nucleus</keyword>
<dbReference type="OMA" id="CANRCEE"/>
<dbReference type="Gene3D" id="1.10.10.10">
    <property type="entry name" value="Winged helix-like DNA-binding domain superfamily/Winged helix DNA-binding domain"/>
    <property type="match status" value="2"/>
</dbReference>
<dbReference type="PRINTS" id="PR00027">
    <property type="entry name" value="PAIREDBOX"/>
</dbReference>
<evidence type="ECO:0000256" key="5">
    <source>
        <dbReference type="ARBA" id="ARBA00023125"/>
    </source>
</evidence>
<dbReference type="PhylomeDB" id="A7SI38"/>
<keyword evidence="6" id="KW-0804">Transcription</keyword>
<comment type="subcellular location">
    <subcellularLocation>
        <location evidence="1">Nucleus</location>
    </subcellularLocation>
</comment>
<feature type="non-terminal residue" evidence="9">
    <location>
        <position position="130"/>
    </location>
</feature>
<dbReference type="PROSITE" id="PS51057">
    <property type="entry name" value="PAIRED_2"/>
    <property type="match status" value="1"/>
</dbReference>
<evidence type="ECO:0000256" key="6">
    <source>
        <dbReference type="ARBA" id="ARBA00023163"/>
    </source>
</evidence>
<reference evidence="9 10" key="1">
    <citation type="journal article" date="2007" name="Science">
        <title>Sea anemone genome reveals ancestral eumetazoan gene repertoire and genomic organization.</title>
        <authorList>
            <person name="Putnam N.H."/>
            <person name="Srivastava M."/>
            <person name="Hellsten U."/>
            <person name="Dirks B."/>
            <person name="Chapman J."/>
            <person name="Salamov A."/>
            <person name="Terry A."/>
            <person name="Shapiro H."/>
            <person name="Lindquist E."/>
            <person name="Kapitonov V.V."/>
            <person name="Jurka J."/>
            <person name="Genikhovich G."/>
            <person name="Grigoriev I.V."/>
            <person name="Lucas S.M."/>
            <person name="Steele R.E."/>
            <person name="Finnerty J.R."/>
            <person name="Technau U."/>
            <person name="Martindale M.Q."/>
            <person name="Rokhsar D.S."/>
        </authorList>
    </citation>
    <scope>NUCLEOTIDE SEQUENCE [LARGE SCALE GENOMIC DNA]</scope>
    <source>
        <strain evidence="10">CH2 X CH6</strain>
    </source>
</reference>
<dbReference type="Pfam" id="PF00292">
    <property type="entry name" value="PAX"/>
    <property type="match status" value="1"/>
</dbReference>
<dbReference type="PANTHER" id="PTHR45636:SF49">
    <property type="entry name" value="PAIRED BOX PROTEIN 3 HOMOLOG"/>
    <property type="match status" value="1"/>
</dbReference>
<evidence type="ECO:0000256" key="2">
    <source>
        <dbReference type="ARBA" id="ARBA00022473"/>
    </source>
</evidence>
<keyword evidence="3" id="KW-0563">Paired box</keyword>
<organism evidence="9 10">
    <name type="scientific">Nematostella vectensis</name>
    <name type="common">Starlet sea anemone</name>
    <dbReference type="NCBI Taxonomy" id="45351"/>
    <lineage>
        <taxon>Eukaryota</taxon>
        <taxon>Metazoa</taxon>
        <taxon>Cnidaria</taxon>
        <taxon>Anthozoa</taxon>
        <taxon>Hexacorallia</taxon>
        <taxon>Actiniaria</taxon>
        <taxon>Edwardsiidae</taxon>
        <taxon>Nematostella</taxon>
    </lineage>
</organism>
<dbReference type="PANTHER" id="PTHR45636">
    <property type="entry name" value="PAIRED BOX PROTEIN PAX-6-RELATED-RELATED"/>
    <property type="match status" value="1"/>
</dbReference>
<evidence type="ECO:0000256" key="3">
    <source>
        <dbReference type="ARBA" id="ARBA00022724"/>
    </source>
</evidence>
<dbReference type="GO" id="GO:0005634">
    <property type="term" value="C:nucleus"/>
    <property type="evidence" value="ECO:0007669"/>
    <property type="project" value="UniProtKB-SubCell"/>
</dbReference>
<protein>
    <recommendedName>
        <fullName evidence="8">Paired domain-containing protein</fullName>
    </recommendedName>
</protein>
<dbReference type="SUPFAM" id="SSF46689">
    <property type="entry name" value="Homeodomain-like"/>
    <property type="match status" value="1"/>
</dbReference>
<dbReference type="HOGENOM" id="CLU_019281_6_2_1"/>
<evidence type="ECO:0000313" key="9">
    <source>
        <dbReference type="EMBL" id="EDO36623.1"/>
    </source>
</evidence>
<dbReference type="eggNOG" id="KOG0849">
    <property type="taxonomic scope" value="Eukaryota"/>
</dbReference>
<dbReference type="InParanoid" id="A7SI38"/>
<gene>
    <name evidence="9" type="ORF">NEMVEDRAFT_v1g119149</name>
</gene>
<dbReference type="EMBL" id="DS469665">
    <property type="protein sequence ID" value="EDO36623.1"/>
    <property type="molecule type" value="Genomic_DNA"/>
</dbReference>
<dbReference type="InterPro" id="IPR036388">
    <property type="entry name" value="WH-like_DNA-bd_sf"/>
</dbReference>
<dbReference type="InterPro" id="IPR009057">
    <property type="entry name" value="Homeodomain-like_sf"/>
</dbReference>
<keyword evidence="4" id="KW-0805">Transcription regulation</keyword>
<keyword evidence="5" id="KW-0238">DNA-binding</keyword>
<keyword evidence="10" id="KW-1185">Reference proteome</keyword>
<feature type="non-terminal residue" evidence="9">
    <location>
        <position position="1"/>
    </location>
</feature>
<dbReference type="STRING" id="45351.A7SI38"/>
<dbReference type="InterPro" id="IPR043565">
    <property type="entry name" value="PAX_fam"/>
</dbReference>
<dbReference type="GO" id="GO:0003677">
    <property type="term" value="F:DNA binding"/>
    <property type="evidence" value="ECO:0007669"/>
    <property type="project" value="UniProtKB-KW"/>
</dbReference>
<evidence type="ECO:0000313" key="10">
    <source>
        <dbReference type="Proteomes" id="UP000001593"/>
    </source>
</evidence>
<dbReference type="PROSITE" id="PS00034">
    <property type="entry name" value="PAIRED_1"/>
    <property type="match status" value="1"/>
</dbReference>
<evidence type="ECO:0000259" key="8">
    <source>
        <dbReference type="PROSITE" id="PS51057"/>
    </source>
</evidence>
<dbReference type="GO" id="GO:0006355">
    <property type="term" value="P:regulation of DNA-templated transcription"/>
    <property type="evidence" value="ECO:0007669"/>
    <property type="project" value="InterPro"/>
</dbReference>
<dbReference type="InterPro" id="IPR001523">
    <property type="entry name" value="Paired_dom"/>
</dbReference>
<proteinExistence type="predicted"/>
<dbReference type="SMART" id="SM00351">
    <property type="entry name" value="PAX"/>
    <property type="match status" value="1"/>
</dbReference>
<evidence type="ECO:0000256" key="4">
    <source>
        <dbReference type="ARBA" id="ARBA00023015"/>
    </source>
</evidence>
<name>A7SI38_NEMVE</name>
<feature type="domain" description="Paired" evidence="8">
    <location>
        <begin position="2"/>
        <end position="129"/>
    </location>
</feature>
<keyword evidence="2" id="KW-0217">Developmental protein</keyword>
<dbReference type="FunCoup" id="A7SI38">
    <property type="interactions" value="56"/>
</dbReference>
<accession>A7SI38</accession>